<feature type="domain" description="CBS" evidence="10">
    <location>
        <begin position="205"/>
        <end position="261"/>
    </location>
</feature>
<feature type="transmembrane region" description="Helical" evidence="9">
    <location>
        <begin position="287"/>
        <end position="304"/>
    </location>
</feature>
<dbReference type="SUPFAM" id="SSF158791">
    <property type="entry name" value="MgtE N-terminal domain-like"/>
    <property type="match status" value="1"/>
</dbReference>
<reference evidence="12" key="2">
    <citation type="submission" date="2018-12" db="EMBL/GenBank/DDBJ databases">
        <title>Maribacter lutimaris sp. nov., isolated from marine sediment.</title>
        <authorList>
            <person name="Kim K.K."/>
        </authorList>
    </citation>
    <scope>NUCLEOTIDE SEQUENCE [LARGE SCALE GENOMIC DNA]</scope>
    <source>
        <strain evidence="12">PoM-212</strain>
    </source>
</reference>
<name>A0A426RKZ3_9FLAO</name>
<evidence type="ECO:0000256" key="4">
    <source>
        <dbReference type="ARBA" id="ARBA00022692"/>
    </source>
</evidence>
<dbReference type="Proteomes" id="UP000286990">
    <property type="component" value="Unassembled WGS sequence"/>
</dbReference>
<proteinExistence type="inferred from homology"/>
<keyword evidence="4 9" id="KW-0812">Transmembrane</keyword>
<evidence type="ECO:0000256" key="2">
    <source>
        <dbReference type="ARBA" id="ARBA00009749"/>
    </source>
</evidence>
<evidence type="ECO:0000256" key="6">
    <source>
        <dbReference type="ARBA" id="ARBA00022989"/>
    </source>
</evidence>
<dbReference type="SMART" id="SM00116">
    <property type="entry name" value="CBS"/>
    <property type="match status" value="2"/>
</dbReference>
<comment type="subunit">
    <text evidence="9">Homodimer.</text>
</comment>
<dbReference type="SUPFAM" id="SSF54631">
    <property type="entry name" value="CBS-domain pair"/>
    <property type="match status" value="1"/>
</dbReference>
<dbReference type="Pfam" id="PF01769">
    <property type="entry name" value="MgtE"/>
    <property type="match status" value="1"/>
</dbReference>
<keyword evidence="7 9" id="KW-0472">Membrane</keyword>
<dbReference type="PANTHER" id="PTHR43773:SF1">
    <property type="entry name" value="MAGNESIUM TRANSPORTER MGTE"/>
    <property type="match status" value="1"/>
</dbReference>
<dbReference type="InterPro" id="IPR038076">
    <property type="entry name" value="MgtE_N_sf"/>
</dbReference>
<dbReference type="InterPro" id="IPR000644">
    <property type="entry name" value="CBS_dom"/>
</dbReference>
<feature type="transmembrane region" description="Helical" evidence="9">
    <location>
        <begin position="426"/>
        <end position="449"/>
    </location>
</feature>
<evidence type="ECO:0000256" key="8">
    <source>
        <dbReference type="PROSITE-ProRule" id="PRU00703"/>
    </source>
</evidence>
<comment type="caution">
    <text evidence="11">The sequence shown here is derived from an EMBL/GenBank/DDBJ whole genome shotgun (WGS) entry which is preliminary data.</text>
</comment>
<dbReference type="InterPro" id="IPR036739">
    <property type="entry name" value="SLC41_membr_dom_sf"/>
</dbReference>
<evidence type="ECO:0000313" key="11">
    <source>
        <dbReference type="EMBL" id="RRQ49661.1"/>
    </source>
</evidence>
<protein>
    <recommendedName>
        <fullName evidence="9">Magnesium transporter MgtE</fullName>
    </recommendedName>
</protein>
<dbReference type="Gene3D" id="1.25.60.10">
    <property type="entry name" value="MgtE N-terminal domain-like"/>
    <property type="match status" value="1"/>
</dbReference>
<dbReference type="SMART" id="SM00924">
    <property type="entry name" value="MgtE_N"/>
    <property type="match status" value="1"/>
</dbReference>
<keyword evidence="9" id="KW-1003">Cell membrane</keyword>
<evidence type="ECO:0000256" key="5">
    <source>
        <dbReference type="ARBA" id="ARBA00022842"/>
    </source>
</evidence>
<keyword evidence="3 9" id="KW-0813">Transport</keyword>
<dbReference type="Gene3D" id="1.10.357.20">
    <property type="entry name" value="SLC41 divalent cation transporters, integral membrane domain"/>
    <property type="match status" value="1"/>
</dbReference>
<keyword evidence="6 9" id="KW-1133">Transmembrane helix</keyword>
<reference evidence="12" key="1">
    <citation type="submission" date="2018-08" db="EMBL/GenBank/DDBJ databases">
        <authorList>
            <person name="Khan S.A."/>
            <person name="J S.E."/>
        </authorList>
    </citation>
    <scope>NUCLEOTIDE SEQUENCE [LARGE SCALE GENOMIC DNA]</scope>
    <source>
        <strain evidence="12">PoM-212</strain>
    </source>
</reference>
<comment type="subcellular location">
    <subcellularLocation>
        <location evidence="9">Cell membrane</location>
        <topology evidence="9">Multi-pass membrane protein</topology>
    </subcellularLocation>
    <subcellularLocation>
        <location evidence="1">Membrane</location>
        <topology evidence="1">Multi-pass membrane protein</topology>
    </subcellularLocation>
</comment>
<keyword evidence="9" id="KW-0479">Metal-binding</keyword>
<evidence type="ECO:0000259" key="10">
    <source>
        <dbReference type="PROSITE" id="PS51371"/>
    </source>
</evidence>
<organism evidence="11 12">
    <name type="scientific">Maribacter algicola</name>
    <dbReference type="NCBI Taxonomy" id="2498892"/>
    <lineage>
        <taxon>Bacteria</taxon>
        <taxon>Pseudomonadati</taxon>
        <taxon>Bacteroidota</taxon>
        <taxon>Flavobacteriia</taxon>
        <taxon>Flavobacteriales</taxon>
        <taxon>Flavobacteriaceae</taxon>
        <taxon>Maribacter</taxon>
    </lineage>
</organism>
<dbReference type="GO" id="GO:0046872">
    <property type="term" value="F:metal ion binding"/>
    <property type="evidence" value="ECO:0007669"/>
    <property type="project" value="UniProtKB-KW"/>
</dbReference>
<accession>A0A426RKZ3</accession>
<dbReference type="InterPro" id="IPR006667">
    <property type="entry name" value="SLC41_membr_dom"/>
</dbReference>
<feature type="transmembrane region" description="Helical" evidence="9">
    <location>
        <begin position="388"/>
        <end position="414"/>
    </location>
</feature>
<keyword evidence="12" id="KW-1185">Reference proteome</keyword>
<dbReference type="Pfam" id="PF00571">
    <property type="entry name" value="CBS"/>
    <property type="match status" value="2"/>
</dbReference>
<dbReference type="CDD" id="cd04606">
    <property type="entry name" value="CBS_pair_Mg_transporter"/>
    <property type="match status" value="1"/>
</dbReference>
<keyword evidence="8" id="KW-0129">CBS domain</keyword>
<dbReference type="PROSITE" id="PS51371">
    <property type="entry name" value="CBS"/>
    <property type="match status" value="2"/>
</dbReference>
<dbReference type="SUPFAM" id="SSF161093">
    <property type="entry name" value="MgtE membrane domain-like"/>
    <property type="match status" value="1"/>
</dbReference>
<evidence type="ECO:0000256" key="7">
    <source>
        <dbReference type="ARBA" id="ARBA00023136"/>
    </source>
</evidence>
<dbReference type="InterPro" id="IPR006669">
    <property type="entry name" value="MgtE_transporter"/>
</dbReference>
<evidence type="ECO:0000313" key="12">
    <source>
        <dbReference type="Proteomes" id="UP000286990"/>
    </source>
</evidence>
<sequence length="451" mass="50187">MTPFKLTEELIAQIEELIEHQRDAELNSLLEDVHYADVAEIINELNEDEATYLIKLLDSYKTSDVLTELDEDVREAILSNLSSKEIAEELAELDTDDAADIIGELPQEMVQKVISEIEDREHAKDIVDLLRYDEYSAGGLMAKELVKVRENWNVLTCVKEMRAQAENVTRVHSIYVVDEEDKLIGRLSLKDLLTTSTKTHIKDVYIPKVDSVNVNEKPEEVAKIMSKYDLEAIPVVDEIGRLVGRITIDDIVDVIREEADKDYQMAAGISQDVEADDSILDLTRARLPWLILGLIGGIGAFLIMGGFEEDFKQEQFIIFFFTPLIAAMAGNVGVQSSAIIVQGLANDDLKGSISNRLIKEMLLATLNGIILAILLFVFVWSYEGKVNISFAISISLIAVIIVAGLIGTFVPLFLHKRGIDPAIATGPFITTSNDIFGILIYFMIAKLILGI</sequence>
<gene>
    <name evidence="11" type="primary">mgtE</name>
    <name evidence="11" type="ORF">DZC72_03460</name>
</gene>
<dbReference type="OrthoDB" id="9790355at2"/>
<feature type="transmembrane region" description="Helical" evidence="9">
    <location>
        <begin position="316"/>
        <end position="341"/>
    </location>
</feature>
<dbReference type="RefSeq" id="WP_125221481.1">
    <property type="nucleotide sequence ID" value="NZ_QUSX01000001.1"/>
</dbReference>
<dbReference type="AlphaFoldDB" id="A0A426RKZ3"/>
<dbReference type="InterPro" id="IPR046342">
    <property type="entry name" value="CBS_dom_sf"/>
</dbReference>
<evidence type="ECO:0000256" key="1">
    <source>
        <dbReference type="ARBA" id="ARBA00004141"/>
    </source>
</evidence>
<dbReference type="Gene3D" id="3.10.580.10">
    <property type="entry name" value="CBS-domain"/>
    <property type="match status" value="1"/>
</dbReference>
<dbReference type="Pfam" id="PF03448">
    <property type="entry name" value="MgtE_N"/>
    <property type="match status" value="1"/>
</dbReference>
<dbReference type="InterPro" id="IPR006668">
    <property type="entry name" value="Mg_transptr_MgtE_intracell_dom"/>
</dbReference>
<keyword evidence="5 9" id="KW-0460">Magnesium</keyword>
<dbReference type="PANTHER" id="PTHR43773">
    <property type="entry name" value="MAGNESIUM TRANSPORTER MGTE"/>
    <property type="match status" value="1"/>
</dbReference>
<feature type="domain" description="CBS" evidence="10">
    <location>
        <begin position="141"/>
        <end position="204"/>
    </location>
</feature>
<comment type="function">
    <text evidence="9">Acts as a magnesium transporter.</text>
</comment>
<comment type="similarity">
    <text evidence="2 9">Belongs to the SLC41A transporter family.</text>
</comment>
<feature type="transmembrane region" description="Helical" evidence="9">
    <location>
        <begin position="362"/>
        <end position="382"/>
    </location>
</feature>
<evidence type="ECO:0000256" key="9">
    <source>
        <dbReference type="RuleBase" id="RU362011"/>
    </source>
</evidence>
<dbReference type="NCBIfam" id="TIGR00400">
    <property type="entry name" value="mgtE"/>
    <property type="match status" value="1"/>
</dbReference>
<dbReference type="GO" id="GO:0005886">
    <property type="term" value="C:plasma membrane"/>
    <property type="evidence" value="ECO:0007669"/>
    <property type="project" value="UniProtKB-SubCell"/>
</dbReference>
<evidence type="ECO:0000256" key="3">
    <source>
        <dbReference type="ARBA" id="ARBA00022448"/>
    </source>
</evidence>
<dbReference type="GO" id="GO:0015095">
    <property type="term" value="F:magnesium ion transmembrane transporter activity"/>
    <property type="evidence" value="ECO:0007669"/>
    <property type="project" value="UniProtKB-UniRule"/>
</dbReference>
<dbReference type="EMBL" id="QUSX01000001">
    <property type="protein sequence ID" value="RRQ49661.1"/>
    <property type="molecule type" value="Genomic_DNA"/>
</dbReference>